<dbReference type="PANTHER" id="PTHR13950">
    <property type="entry name" value="RABCONNECTIN-RELATED"/>
    <property type="match status" value="1"/>
</dbReference>
<dbReference type="SMART" id="SM00320">
    <property type="entry name" value="WD40"/>
    <property type="match status" value="5"/>
</dbReference>
<dbReference type="EMBL" id="HBUF01276925">
    <property type="protein sequence ID" value="CAG6686517.1"/>
    <property type="molecule type" value="Transcribed_RNA"/>
</dbReference>
<dbReference type="GO" id="GO:0007035">
    <property type="term" value="P:vacuolar acidification"/>
    <property type="evidence" value="ECO:0007669"/>
    <property type="project" value="TreeGrafter"/>
</dbReference>
<dbReference type="InterPro" id="IPR015943">
    <property type="entry name" value="WD40/YVTN_repeat-like_dom_sf"/>
</dbReference>
<accession>A0A8D8TDQ5</accession>
<dbReference type="InterPro" id="IPR001680">
    <property type="entry name" value="WD40_rpt"/>
</dbReference>
<dbReference type="EMBL" id="HBUF01276924">
    <property type="protein sequence ID" value="CAG6686515.1"/>
    <property type="molecule type" value="Transcribed_RNA"/>
</dbReference>
<evidence type="ECO:0000313" key="2">
    <source>
        <dbReference type="EMBL" id="CAG6686515.1"/>
    </source>
</evidence>
<dbReference type="GO" id="GO:0043291">
    <property type="term" value="C:RAVE complex"/>
    <property type="evidence" value="ECO:0007669"/>
    <property type="project" value="TreeGrafter"/>
</dbReference>
<dbReference type="Gene3D" id="2.130.10.10">
    <property type="entry name" value="YVTN repeat-like/Quinoprotein amine dehydrogenase"/>
    <property type="match status" value="1"/>
</dbReference>
<dbReference type="Pfam" id="PF00400">
    <property type="entry name" value="WD40"/>
    <property type="match status" value="1"/>
</dbReference>
<feature type="region of interest" description="Disordered" evidence="1">
    <location>
        <begin position="1086"/>
        <end position="1123"/>
    </location>
</feature>
<evidence type="ECO:0000256" key="1">
    <source>
        <dbReference type="SAM" id="MobiDB-lite"/>
    </source>
</evidence>
<feature type="compositionally biased region" description="Polar residues" evidence="1">
    <location>
        <begin position="538"/>
        <end position="548"/>
    </location>
</feature>
<feature type="compositionally biased region" description="Gly residues" evidence="1">
    <location>
        <begin position="459"/>
        <end position="472"/>
    </location>
</feature>
<protein>
    <submittedName>
        <fullName evidence="2">DmX-like protein 1</fullName>
    </submittedName>
</protein>
<feature type="compositionally biased region" description="Basic and acidic residues" evidence="1">
    <location>
        <begin position="481"/>
        <end position="495"/>
    </location>
</feature>
<feature type="compositionally biased region" description="Low complexity" evidence="1">
    <location>
        <begin position="665"/>
        <end position="679"/>
    </location>
</feature>
<feature type="region of interest" description="Disordered" evidence="1">
    <location>
        <begin position="456"/>
        <end position="548"/>
    </location>
</feature>
<name>A0A8D8TDQ5_9HEMI</name>
<organism evidence="2">
    <name type="scientific">Cacopsylla melanoneura</name>
    <dbReference type="NCBI Taxonomy" id="428564"/>
    <lineage>
        <taxon>Eukaryota</taxon>
        <taxon>Metazoa</taxon>
        <taxon>Ecdysozoa</taxon>
        <taxon>Arthropoda</taxon>
        <taxon>Hexapoda</taxon>
        <taxon>Insecta</taxon>
        <taxon>Pterygota</taxon>
        <taxon>Neoptera</taxon>
        <taxon>Paraneoptera</taxon>
        <taxon>Hemiptera</taxon>
        <taxon>Sternorrhyncha</taxon>
        <taxon>Psylloidea</taxon>
        <taxon>Psyllidae</taxon>
        <taxon>Psyllinae</taxon>
        <taxon>Cacopsylla</taxon>
    </lineage>
</organism>
<feature type="region of interest" description="Disordered" evidence="1">
    <location>
        <begin position="665"/>
        <end position="730"/>
    </location>
</feature>
<dbReference type="InterPro" id="IPR036322">
    <property type="entry name" value="WD40_repeat_dom_sf"/>
</dbReference>
<dbReference type="InterPro" id="IPR052208">
    <property type="entry name" value="DmX-like/RAVE_component"/>
</dbReference>
<reference evidence="2" key="1">
    <citation type="submission" date="2021-05" db="EMBL/GenBank/DDBJ databases">
        <authorList>
            <person name="Alioto T."/>
            <person name="Alioto T."/>
            <person name="Gomez Garrido J."/>
        </authorList>
    </citation>
    <scope>NUCLEOTIDE SEQUENCE</scope>
</reference>
<dbReference type="SUPFAM" id="SSF50978">
    <property type="entry name" value="WD40 repeat-like"/>
    <property type="match status" value="1"/>
</dbReference>
<proteinExistence type="predicted"/>
<dbReference type="PANTHER" id="PTHR13950:SF9">
    <property type="entry name" value="RABCONNECTIN-3A"/>
    <property type="match status" value="1"/>
</dbReference>
<sequence>MNCHQILSGACNVGDKAFAVGSVEGIPFTAYAAGCNIVILASTFERVQIIPGAIHNYVRISCVDCSTDTGKIAAAYENLVCIFEPTPLIHQNSPHQLDYRWVQTGTIQTESPISTLSWNLEGTRLLTGGEVLQLWHQHMSQHMMDDDPDPGVTFEIGEEATSSHFDSGLSGPPGGEEEEERGWECVWRCKTASSVTLMSFSPDGTLFATAGQHDRLVKIWFENKQLLFPSKSVDSVPMSYAGVSNPAELNFGFVYISHPRAVTELSWRKTSKYMPKGSVSNMLVTSCRDNICRLWVETVLPDDGLINMSQFDPMAAQNPKFRTHRHKHRFMQRVKHMKTCFHLRRSAKSSAGGTAGPGGVSLSSTTIPTLPSTYSVHDFHTYGFHGTGVTPGLHFHLAGSINAETDIPLVPSLLTADPEKEPNFVLHWLNNKEMHFTLQAESILHELTRKVVEKEELLGSGGGTGGDGGSGKDSGAQDGDSTDHHTIHHPHEERPSLVITGQAPPPAALKKSKTGVSRVGKSMSQDESQDQDHHEHSFPSSSHQTLSNTTSINSLATDAMGPSGHVTDSLDAKIECLLRDWHHSPDLLFAIHPVDGSFLIWLVEWLDEYHPGSFRQAQVSFSTRIPSAFPLGDATTMSTNVSLYHTSASHLQLVFRDVVKTAAAATANKSPPTDPSGPGSDAGIGGELTTPLPVLEEEESNPEHNSSSRNEDGGADSVASGGGKGSTTGTGWEAADLLKEFLASPPAPSLSLVTKHSNGTLNLWQLTFADKTKFSQVLSIGHASRASGHRFRVNDITCHPVLPLLLTTSHHNLPESTTPLVPSQSIIPITPTGFCSELILWRVDAVGPLSKSGGVSELARINSPHISAFSNVAWIPTLLPSTTLGSLSNSPSACFVASDGQGLRVYQAVIDARTLLAEISSSERRSRIKGSMVSLSTDISSDDGAKHPSLHDKIKIVSQQSTARPGCVIQLEAIEDATHDWQNTQFLHVFQEQLITGERVRDHTSKPASSGGTGGHHIGLTESHRGPMVDLQTSAEFEEPFYLVVLERTNQGTTVHMWRLLIASQPDLTELSESMLYMADSQLVQDEDDMEGSSSRQGGAGGVGDEMPSHGHHGGPAPPPHVQISTVKVCTQELPLPDGVDVVHAAPAAGHLSSASIYPACFAPYIFVTACSDSNIRFWKCKVSKNSNSSGYSYEWAEWEMLRKDKDSAIEIAGQPMNISAAYSGRIAVAYKYGKSFTRPSKKDPDLRYINLCVAIYECESTGGSEWVLEDTLHLKNIHLPRVQLDQNLDLSFMQDPTFLSKKQRLQTSFMKAISSEDIGGGGNVVVPDPRTWDLGHPGILLSAVSICLKNGFFNW</sequence>